<comment type="similarity">
    <text evidence="1">Belongs to the 'GDSL' lipolytic enzyme family.</text>
</comment>
<dbReference type="PANTHER" id="PTHR45966:SF4">
    <property type="entry name" value="GDSL ESTERASE_LIPASE 5"/>
    <property type="match status" value="1"/>
</dbReference>
<sequence>MVAYITESCKQGLGVDHHRVGAFTGASYKLVLSSGFWQEIYRSGGRKFGFINLGSLGCSPGLRILKPQNKGGCLGEASVLAELHNKALSKLLLKMEMKLHGFKYSLYGFNNNLRQRMNHPSKFGFKEGKIACCGTGDFRGIFSYGGKRPVKEFQLCDNPKEHVFWDSYHLTERVYKQMADQMWAENNKGPYNLKTLFRCL</sequence>
<dbReference type="InterPro" id="IPR036514">
    <property type="entry name" value="SGNH_hydro_sf"/>
</dbReference>
<dbReference type="InterPro" id="IPR001087">
    <property type="entry name" value="GDSL"/>
</dbReference>
<evidence type="ECO:0000256" key="2">
    <source>
        <dbReference type="ARBA" id="ARBA00022729"/>
    </source>
</evidence>
<dbReference type="Pfam" id="PF00657">
    <property type="entry name" value="Lipase_GDSL"/>
    <property type="match status" value="1"/>
</dbReference>
<dbReference type="EMBL" id="CAUOFW020008747">
    <property type="protein sequence ID" value="CAK9183780.1"/>
    <property type="molecule type" value="Genomic_DNA"/>
</dbReference>
<gene>
    <name evidence="3" type="ORF">ILEXP_LOCUS54073</name>
</gene>
<keyword evidence="4" id="KW-1185">Reference proteome</keyword>
<dbReference type="Gene3D" id="3.40.50.1110">
    <property type="entry name" value="SGNH hydrolase"/>
    <property type="match status" value="1"/>
</dbReference>
<dbReference type="AlphaFoldDB" id="A0ABC8URW1"/>
<name>A0ABC8URW1_9AQUA</name>
<evidence type="ECO:0000313" key="3">
    <source>
        <dbReference type="EMBL" id="CAK9183780.1"/>
    </source>
</evidence>
<dbReference type="InterPro" id="IPR044552">
    <property type="entry name" value="GLIP1-5/GLL25"/>
</dbReference>
<dbReference type="PANTHER" id="PTHR45966">
    <property type="entry name" value="GDSL-LIKE LIPASE/ACYLHYDROLASE"/>
    <property type="match status" value="1"/>
</dbReference>
<accession>A0ABC8URW1</accession>
<dbReference type="Proteomes" id="UP001642360">
    <property type="component" value="Unassembled WGS sequence"/>
</dbReference>
<proteinExistence type="inferred from homology"/>
<organism evidence="3 4">
    <name type="scientific">Ilex paraguariensis</name>
    <name type="common">yerba mate</name>
    <dbReference type="NCBI Taxonomy" id="185542"/>
    <lineage>
        <taxon>Eukaryota</taxon>
        <taxon>Viridiplantae</taxon>
        <taxon>Streptophyta</taxon>
        <taxon>Embryophyta</taxon>
        <taxon>Tracheophyta</taxon>
        <taxon>Spermatophyta</taxon>
        <taxon>Magnoliopsida</taxon>
        <taxon>eudicotyledons</taxon>
        <taxon>Gunneridae</taxon>
        <taxon>Pentapetalae</taxon>
        <taxon>asterids</taxon>
        <taxon>campanulids</taxon>
        <taxon>Aquifoliales</taxon>
        <taxon>Aquifoliaceae</taxon>
        <taxon>Ilex</taxon>
    </lineage>
</organism>
<evidence type="ECO:0000256" key="1">
    <source>
        <dbReference type="ARBA" id="ARBA00008668"/>
    </source>
</evidence>
<keyword evidence="2" id="KW-0732">Signal</keyword>
<comment type="caution">
    <text evidence="3">The sequence shown here is derived from an EMBL/GenBank/DDBJ whole genome shotgun (WGS) entry which is preliminary data.</text>
</comment>
<protein>
    <recommendedName>
        <fullName evidence="5">GDSL esterase/lipase 5</fullName>
    </recommendedName>
</protein>
<reference evidence="3 4" key="1">
    <citation type="submission" date="2024-02" db="EMBL/GenBank/DDBJ databases">
        <authorList>
            <person name="Vignale AGUSTIN F."/>
            <person name="Sosa J E."/>
            <person name="Modenutti C."/>
        </authorList>
    </citation>
    <scope>NUCLEOTIDE SEQUENCE [LARGE SCALE GENOMIC DNA]</scope>
</reference>
<evidence type="ECO:0008006" key="5">
    <source>
        <dbReference type="Google" id="ProtNLM"/>
    </source>
</evidence>
<evidence type="ECO:0000313" key="4">
    <source>
        <dbReference type="Proteomes" id="UP001642360"/>
    </source>
</evidence>